<keyword evidence="2" id="KW-1185">Reference proteome</keyword>
<dbReference type="EMBL" id="CAJVPS010035534">
    <property type="protein sequence ID" value="CAG8741497.1"/>
    <property type="molecule type" value="Genomic_DNA"/>
</dbReference>
<gene>
    <name evidence="1" type="ORF">ALEPTO_LOCUS12971</name>
</gene>
<organism evidence="1 2">
    <name type="scientific">Ambispora leptoticha</name>
    <dbReference type="NCBI Taxonomy" id="144679"/>
    <lineage>
        <taxon>Eukaryota</taxon>
        <taxon>Fungi</taxon>
        <taxon>Fungi incertae sedis</taxon>
        <taxon>Mucoromycota</taxon>
        <taxon>Glomeromycotina</taxon>
        <taxon>Glomeromycetes</taxon>
        <taxon>Archaeosporales</taxon>
        <taxon>Ambisporaceae</taxon>
        <taxon>Ambispora</taxon>
    </lineage>
</organism>
<sequence length="70" mass="7774">MDNPHTPKKSVTQGLLNGLEAARSKAQVATRPFSLKRSTEWKKKASQMKASTPSSFFTRNITLTAVILNR</sequence>
<comment type="caution">
    <text evidence="1">The sequence shown here is derived from an EMBL/GenBank/DDBJ whole genome shotgun (WGS) entry which is preliminary data.</text>
</comment>
<name>A0A9N9NIQ3_9GLOM</name>
<reference evidence="1" key="1">
    <citation type="submission" date="2021-06" db="EMBL/GenBank/DDBJ databases">
        <authorList>
            <person name="Kallberg Y."/>
            <person name="Tangrot J."/>
            <person name="Rosling A."/>
        </authorList>
    </citation>
    <scope>NUCLEOTIDE SEQUENCE</scope>
    <source>
        <strain evidence="1">FL130A</strain>
    </source>
</reference>
<evidence type="ECO:0000313" key="1">
    <source>
        <dbReference type="EMBL" id="CAG8741497.1"/>
    </source>
</evidence>
<evidence type="ECO:0000313" key="2">
    <source>
        <dbReference type="Proteomes" id="UP000789508"/>
    </source>
</evidence>
<dbReference type="AlphaFoldDB" id="A0A9N9NIQ3"/>
<dbReference type="Proteomes" id="UP000789508">
    <property type="component" value="Unassembled WGS sequence"/>
</dbReference>
<protein>
    <submittedName>
        <fullName evidence="1">8389_t:CDS:1</fullName>
    </submittedName>
</protein>
<accession>A0A9N9NIQ3</accession>
<proteinExistence type="predicted"/>
<feature type="non-terminal residue" evidence="1">
    <location>
        <position position="1"/>
    </location>
</feature>